<dbReference type="GO" id="GO:1902201">
    <property type="term" value="P:negative regulation of bacterial-type flagellum-dependent cell motility"/>
    <property type="evidence" value="ECO:0007669"/>
    <property type="project" value="TreeGrafter"/>
</dbReference>
<dbReference type="SUPFAM" id="SSF55073">
    <property type="entry name" value="Nucleotide cyclase"/>
    <property type="match status" value="1"/>
</dbReference>
<evidence type="ECO:0000313" key="5">
    <source>
        <dbReference type="Proteomes" id="UP000274350"/>
    </source>
</evidence>
<reference evidence="4 5" key="1">
    <citation type="journal article" date="2019" name="Int. J. Syst. Evol. Microbiol.">
        <title>Undibacterium piscinae sp. nov., isolated from Korean shiner intestine.</title>
        <authorList>
            <person name="Lee S.Y."/>
            <person name="Kang W."/>
            <person name="Kim P.S."/>
            <person name="Kim H.S."/>
            <person name="Sung H."/>
            <person name="Shin N.R."/>
            <person name="Whon T.W."/>
            <person name="Yun J.H."/>
            <person name="Lee J.Y."/>
            <person name="Lee J.Y."/>
            <person name="Jung M.J."/>
            <person name="Jeong Y.S."/>
            <person name="Tak E.J."/>
            <person name="Han J.E."/>
            <person name="Hyun D.W."/>
            <person name="Kang M.S."/>
            <person name="Lee K.E."/>
            <person name="Lee B.H."/>
            <person name="Bae J.W."/>
        </authorList>
    </citation>
    <scope>NUCLEOTIDE SEQUENCE [LARGE SCALE GENOMIC DNA]</scope>
    <source>
        <strain evidence="4 5">S11R28</strain>
    </source>
</reference>
<dbReference type="GO" id="GO:0043709">
    <property type="term" value="P:cell adhesion involved in single-species biofilm formation"/>
    <property type="evidence" value="ECO:0007669"/>
    <property type="project" value="TreeGrafter"/>
</dbReference>
<dbReference type="InterPro" id="IPR050469">
    <property type="entry name" value="Diguanylate_Cyclase"/>
</dbReference>
<evidence type="ECO:0000313" key="4">
    <source>
        <dbReference type="EMBL" id="QJQ04673.1"/>
    </source>
</evidence>
<gene>
    <name evidence="4" type="ORF">EJG51_001070</name>
</gene>
<name>A0A6M4A0L4_9BURK</name>
<dbReference type="PANTHER" id="PTHR45138">
    <property type="entry name" value="REGULATORY COMPONENTS OF SENSORY TRANSDUCTION SYSTEM"/>
    <property type="match status" value="1"/>
</dbReference>
<dbReference type="Proteomes" id="UP000274350">
    <property type="component" value="Chromosome"/>
</dbReference>
<protein>
    <recommendedName>
        <fullName evidence="1">diguanylate cyclase</fullName>
        <ecNumber evidence="1">2.7.7.65</ecNumber>
    </recommendedName>
</protein>
<evidence type="ECO:0000256" key="2">
    <source>
        <dbReference type="ARBA" id="ARBA00034247"/>
    </source>
</evidence>
<dbReference type="InterPro" id="IPR000160">
    <property type="entry name" value="GGDEF_dom"/>
</dbReference>
<dbReference type="PROSITE" id="PS50887">
    <property type="entry name" value="GGDEF"/>
    <property type="match status" value="1"/>
</dbReference>
<organism evidence="4 5">
    <name type="scientific">Undibacterium piscinae</name>
    <dbReference type="NCBI Taxonomy" id="2495591"/>
    <lineage>
        <taxon>Bacteria</taxon>
        <taxon>Pseudomonadati</taxon>
        <taxon>Pseudomonadota</taxon>
        <taxon>Betaproteobacteria</taxon>
        <taxon>Burkholderiales</taxon>
        <taxon>Oxalobacteraceae</taxon>
        <taxon>Undibacterium</taxon>
    </lineage>
</organism>
<evidence type="ECO:0000256" key="1">
    <source>
        <dbReference type="ARBA" id="ARBA00012528"/>
    </source>
</evidence>
<comment type="catalytic activity">
    <reaction evidence="2">
        <text>2 GTP = 3',3'-c-di-GMP + 2 diphosphate</text>
        <dbReference type="Rhea" id="RHEA:24898"/>
        <dbReference type="ChEBI" id="CHEBI:33019"/>
        <dbReference type="ChEBI" id="CHEBI:37565"/>
        <dbReference type="ChEBI" id="CHEBI:58805"/>
        <dbReference type="EC" id="2.7.7.65"/>
    </reaction>
</comment>
<dbReference type="InterPro" id="IPR029787">
    <property type="entry name" value="Nucleotide_cyclase"/>
</dbReference>
<dbReference type="EC" id="2.7.7.65" evidence="1"/>
<keyword evidence="5" id="KW-1185">Reference proteome</keyword>
<dbReference type="Gene3D" id="3.30.70.270">
    <property type="match status" value="1"/>
</dbReference>
<dbReference type="KEGG" id="upi:EJG51_001070"/>
<dbReference type="GO" id="GO:0005886">
    <property type="term" value="C:plasma membrane"/>
    <property type="evidence" value="ECO:0007669"/>
    <property type="project" value="TreeGrafter"/>
</dbReference>
<dbReference type="InterPro" id="IPR043128">
    <property type="entry name" value="Rev_trsase/Diguanyl_cyclase"/>
</dbReference>
<accession>A0A6M4A0L4</accession>
<evidence type="ECO:0000259" key="3">
    <source>
        <dbReference type="PROSITE" id="PS50887"/>
    </source>
</evidence>
<dbReference type="GO" id="GO:0052621">
    <property type="term" value="F:diguanylate cyclase activity"/>
    <property type="evidence" value="ECO:0007669"/>
    <property type="project" value="UniProtKB-EC"/>
</dbReference>
<dbReference type="EMBL" id="CP051152">
    <property type="protein sequence ID" value="QJQ04673.1"/>
    <property type="molecule type" value="Genomic_DNA"/>
</dbReference>
<proteinExistence type="predicted"/>
<dbReference type="AlphaFoldDB" id="A0A6M4A0L4"/>
<feature type="domain" description="GGDEF" evidence="3">
    <location>
        <begin position="1"/>
        <end position="55"/>
    </location>
</feature>
<dbReference type="PANTHER" id="PTHR45138:SF9">
    <property type="entry name" value="DIGUANYLATE CYCLASE DGCM-RELATED"/>
    <property type="match status" value="1"/>
</dbReference>
<sequence>MLQQYSDQGPFSVSFSAGIADLGVTEVVEDLIEAADSALYQAKNSGKNRIVLASA</sequence>
<dbReference type="Pfam" id="PF00990">
    <property type="entry name" value="GGDEF"/>
    <property type="match status" value="1"/>
</dbReference>